<gene>
    <name evidence="19" type="ORF">L798_03270</name>
</gene>
<keyword evidence="11" id="KW-0809">Transit peptide</keyword>
<evidence type="ECO:0000256" key="5">
    <source>
        <dbReference type="ARBA" id="ARBA00013219"/>
    </source>
</evidence>
<dbReference type="InterPro" id="IPR036188">
    <property type="entry name" value="FAD/NAD-bd_sf"/>
</dbReference>
<comment type="catalytic activity">
    <reaction evidence="15 16">
        <text>2 reduced [adrenodoxin] + NADP(+) + H(+) = 2 oxidized [adrenodoxin] + NADPH</text>
        <dbReference type="Rhea" id="RHEA:42312"/>
        <dbReference type="Rhea" id="RHEA-COMP:9998"/>
        <dbReference type="Rhea" id="RHEA-COMP:9999"/>
        <dbReference type="ChEBI" id="CHEBI:15378"/>
        <dbReference type="ChEBI" id="CHEBI:33737"/>
        <dbReference type="ChEBI" id="CHEBI:33738"/>
        <dbReference type="ChEBI" id="CHEBI:57783"/>
        <dbReference type="ChEBI" id="CHEBI:58349"/>
        <dbReference type="EC" id="1.18.1.6"/>
    </reaction>
</comment>
<keyword evidence="7" id="KW-0813">Transport</keyword>
<evidence type="ECO:0000256" key="8">
    <source>
        <dbReference type="ARBA" id="ARBA00022630"/>
    </source>
</evidence>
<dbReference type="OrthoDB" id="333024at2759"/>
<dbReference type="FunCoup" id="A0A067QIJ6">
    <property type="interactions" value="1391"/>
</dbReference>
<keyword evidence="14 16" id="KW-0496">Mitochondrion</keyword>
<evidence type="ECO:0000256" key="10">
    <source>
        <dbReference type="ARBA" id="ARBA00022857"/>
    </source>
</evidence>
<evidence type="ECO:0000256" key="4">
    <source>
        <dbReference type="ARBA" id="ARBA00008312"/>
    </source>
</evidence>
<dbReference type="FunFam" id="3.50.50.60:FF:000036">
    <property type="entry name" value="NADPH:adrenodoxin oxidoreductase, mitochondrial"/>
    <property type="match status" value="1"/>
</dbReference>
<evidence type="ECO:0000256" key="17">
    <source>
        <dbReference type="PIRSR" id="PIRSR000362-1"/>
    </source>
</evidence>
<name>A0A067QIJ6_ZOONE</name>
<dbReference type="InterPro" id="IPR021163">
    <property type="entry name" value="Ferredox_Rdtase_adrenod"/>
</dbReference>
<feature type="binding site" evidence="17">
    <location>
        <position position="106"/>
    </location>
    <ligand>
        <name>FAD</name>
        <dbReference type="ChEBI" id="CHEBI:57692"/>
    </ligand>
</feature>
<evidence type="ECO:0000256" key="14">
    <source>
        <dbReference type="ARBA" id="ARBA00023128"/>
    </source>
</evidence>
<feature type="binding site" evidence="18">
    <location>
        <position position="390"/>
    </location>
    <ligand>
        <name>NADP(+)</name>
        <dbReference type="ChEBI" id="CHEBI:58349"/>
    </ligand>
</feature>
<comment type="subcellular location">
    <subcellularLocation>
        <location evidence="2 16">Mitochondrion</location>
    </subcellularLocation>
</comment>
<keyword evidence="8 16" id="KW-0285">Flavoprotein</keyword>
<evidence type="ECO:0000256" key="9">
    <source>
        <dbReference type="ARBA" id="ARBA00022827"/>
    </source>
</evidence>
<evidence type="ECO:0000256" key="13">
    <source>
        <dbReference type="ARBA" id="ARBA00023002"/>
    </source>
</evidence>
<feature type="binding site" evidence="17">
    <location>
        <begin position="390"/>
        <end position="392"/>
    </location>
    <ligand>
        <name>FAD</name>
        <dbReference type="ChEBI" id="CHEBI:57692"/>
    </ligand>
</feature>
<evidence type="ECO:0000256" key="18">
    <source>
        <dbReference type="PIRSR" id="PIRSR000362-2"/>
    </source>
</evidence>
<evidence type="ECO:0000313" key="19">
    <source>
        <dbReference type="EMBL" id="KDR07014.1"/>
    </source>
</evidence>
<dbReference type="GO" id="GO:0016491">
    <property type="term" value="F:oxidoreductase activity"/>
    <property type="evidence" value="ECO:0007669"/>
    <property type="project" value="UniProtKB-KW"/>
</dbReference>
<sequence>MRQLLLWVGHTCNRLRILPQKRFSSSAASTPKICIVGSGPASFYAAQHLIKTLPRAEVDIYEQLPVPFGLVRFGVAPDHPEVKNVMNTFTKTAKSPQLRFIGNVTLGRDLSLRELRDAYHAVLLAYGADEDQELGVNGEKLSNVLSARRFVGWYNGLPRDTDLPVDLNVEEVAVLGQGNVALDVARILLTPIDRLKNTDITEHALEALSRSRVRRVRLIGRRGPLQVAFTIKELREMLALPDCITVCKLQDFEAVRPLVPGLERPRRRLTELLCKAADSSPSGDLDESKRHFHLVFFRSPLSFYPSPDVPHAVGSMKLVVNQLDGQQQAVPTAITETVQCGLVLRSIGYRSTQADPALPFDTGRGRVPNISGVVHPGLYVAGWLATGPVGVILSTMTQAFGVGRAVEADVCSGRVDASQARPGHTAVAKLLSDRGVTTVSWKDWERVDAVERSRGEKVGKPREKIVDVQEMLAVSVGAGGT</sequence>
<dbReference type="EMBL" id="KK853521">
    <property type="protein sequence ID" value="KDR07014.1"/>
    <property type="molecule type" value="Genomic_DNA"/>
</dbReference>
<keyword evidence="9 16" id="KW-0274">FAD</keyword>
<comment type="similarity">
    <text evidence="4 16">Belongs to the ferredoxin--NADP reductase type 1 family.</text>
</comment>
<feature type="binding site" evidence="17">
    <location>
        <position position="41"/>
    </location>
    <ligand>
        <name>FAD</name>
        <dbReference type="ChEBI" id="CHEBI:57692"/>
    </ligand>
</feature>
<keyword evidence="12" id="KW-0249">Electron transport</keyword>
<dbReference type="Proteomes" id="UP000027135">
    <property type="component" value="Unassembled WGS sequence"/>
</dbReference>
<feature type="binding site" evidence="17">
    <location>
        <position position="62"/>
    </location>
    <ligand>
        <name>FAD</name>
        <dbReference type="ChEBI" id="CHEBI:57692"/>
    </ligand>
</feature>
<evidence type="ECO:0000256" key="2">
    <source>
        <dbReference type="ARBA" id="ARBA00004173"/>
    </source>
</evidence>
<feature type="binding site" evidence="17">
    <location>
        <position position="70"/>
    </location>
    <ligand>
        <name>FAD</name>
        <dbReference type="ChEBI" id="CHEBI:57692"/>
    </ligand>
</feature>
<evidence type="ECO:0000256" key="7">
    <source>
        <dbReference type="ARBA" id="ARBA00022448"/>
    </source>
</evidence>
<dbReference type="GO" id="GO:0005739">
    <property type="term" value="C:mitochondrion"/>
    <property type="evidence" value="ECO:0007669"/>
    <property type="project" value="UniProtKB-SubCell"/>
</dbReference>
<feature type="binding site" evidence="18">
    <location>
        <position position="233"/>
    </location>
    <ligand>
        <name>NADP(+)</name>
        <dbReference type="ChEBI" id="CHEBI:58349"/>
    </ligand>
</feature>
<dbReference type="PANTHER" id="PTHR48467:SF1">
    <property type="entry name" value="GLUTAMATE SYNTHASE 1 [NADH], CHLOROPLASTIC-LIKE"/>
    <property type="match status" value="1"/>
</dbReference>
<keyword evidence="20" id="KW-1185">Reference proteome</keyword>
<feature type="binding site" evidence="17">
    <location>
        <position position="383"/>
    </location>
    <ligand>
        <name>FAD</name>
        <dbReference type="ChEBI" id="CHEBI:57692"/>
    </ligand>
</feature>
<dbReference type="Gene3D" id="3.40.50.720">
    <property type="entry name" value="NAD(P)-binding Rossmann-like Domain"/>
    <property type="match status" value="1"/>
</dbReference>
<dbReference type="STRING" id="136037.A0A067QIJ6"/>
<feature type="binding site" evidence="18">
    <location>
        <begin position="221"/>
        <end position="222"/>
    </location>
    <ligand>
        <name>NADP(+)</name>
        <dbReference type="ChEBI" id="CHEBI:58349"/>
    </ligand>
</feature>
<evidence type="ECO:0000256" key="16">
    <source>
        <dbReference type="PIRNR" id="PIRNR000362"/>
    </source>
</evidence>
<dbReference type="OMA" id="RFNFIGN"/>
<dbReference type="PANTHER" id="PTHR48467">
    <property type="entry name" value="GLUTAMATE SYNTHASE 1 [NADH], CHLOROPLASTIC-LIKE"/>
    <property type="match status" value="1"/>
</dbReference>
<dbReference type="SUPFAM" id="SSF51971">
    <property type="entry name" value="Nucleotide-binding domain"/>
    <property type="match status" value="1"/>
</dbReference>
<organism evidence="19 20">
    <name type="scientific">Zootermopsis nevadensis</name>
    <name type="common">Dampwood termite</name>
    <dbReference type="NCBI Taxonomy" id="136037"/>
    <lineage>
        <taxon>Eukaryota</taxon>
        <taxon>Metazoa</taxon>
        <taxon>Ecdysozoa</taxon>
        <taxon>Arthropoda</taxon>
        <taxon>Hexapoda</taxon>
        <taxon>Insecta</taxon>
        <taxon>Pterygota</taxon>
        <taxon>Neoptera</taxon>
        <taxon>Polyneoptera</taxon>
        <taxon>Dictyoptera</taxon>
        <taxon>Blattodea</taxon>
        <taxon>Blattoidea</taxon>
        <taxon>Termitoidae</taxon>
        <taxon>Termopsidae</taxon>
        <taxon>Zootermopsis</taxon>
    </lineage>
</organism>
<dbReference type="InterPro" id="IPR055275">
    <property type="entry name" value="Ferredox_Rdtase"/>
</dbReference>
<protein>
    <recommendedName>
        <fullName evidence="6 16">NADPH:adrenodoxin oxidoreductase, mitochondrial</fullName>
        <ecNumber evidence="5 16">1.18.1.6</ecNumber>
    </recommendedName>
</protein>
<evidence type="ECO:0000256" key="3">
    <source>
        <dbReference type="ARBA" id="ARBA00004731"/>
    </source>
</evidence>
<keyword evidence="13 16" id="KW-0560">Oxidoreductase</keyword>
<evidence type="ECO:0000256" key="11">
    <source>
        <dbReference type="ARBA" id="ARBA00022946"/>
    </source>
</evidence>
<dbReference type="AlphaFoldDB" id="A0A067QIJ6"/>
<comment type="cofactor">
    <cofactor evidence="1 16 17">
        <name>FAD</name>
        <dbReference type="ChEBI" id="CHEBI:57692"/>
    </cofactor>
</comment>
<evidence type="ECO:0000256" key="1">
    <source>
        <dbReference type="ARBA" id="ARBA00001974"/>
    </source>
</evidence>
<dbReference type="Pfam" id="PF13450">
    <property type="entry name" value="NAD_binding_8"/>
    <property type="match status" value="1"/>
</dbReference>
<accession>A0A067QIJ6</accession>
<dbReference type="EC" id="1.18.1.6" evidence="5 16"/>
<dbReference type="UniPathway" id="UPA00296"/>
<evidence type="ECO:0000256" key="6">
    <source>
        <dbReference type="ARBA" id="ARBA00016287"/>
    </source>
</evidence>
<evidence type="ECO:0000256" key="12">
    <source>
        <dbReference type="ARBA" id="ARBA00022982"/>
    </source>
</evidence>
<evidence type="ECO:0000256" key="15">
    <source>
        <dbReference type="ARBA" id="ARBA00048933"/>
    </source>
</evidence>
<proteinExistence type="inferred from homology"/>
<dbReference type="InParanoid" id="A0A067QIJ6"/>
<comment type="pathway">
    <text evidence="3">Steroid metabolism; cholesterol metabolism.</text>
</comment>
<feature type="binding site" evidence="18">
    <location>
        <begin position="177"/>
        <end position="180"/>
    </location>
    <ligand>
        <name>NADP(+)</name>
        <dbReference type="ChEBI" id="CHEBI:58349"/>
    </ligand>
</feature>
<reference evidence="19 20" key="1">
    <citation type="journal article" date="2014" name="Nat. Commun.">
        <title>Molecular traces of alternative social organization in a termite genome.</title>
        <authorList>
            <person name="Terrapon N."/>
            <person name="Li C."/>
            <person name="Robertson H.M."/>
            <person name="Ji L."/>
            <person name="Meng X."/>
            <person name="Booth W."/>
            <person name="Chen Z."/>
            <person name="Childers C.P."/>
            <person name="Glastad K.M."/>
            <person name="Gokhale K."/>
            <person name="Gowin J."/>
            <person name="Gronenberg W."/>
            <person name="Hermansen R.A."/>
            <person name="Hu H."/>
            <person name="Hunt B.G."/>
            <person name="Huylmans A.K."/>
            <person name="Khalil S.M."/>
            <person name="Mitchell R.D."/>
            <person name="Munoz-Torres M.C."/>
            <person name="Mustard J.A."/>
            <person name="Pan H."/>
            <person name="Reese J.T."/>
            <person name="Scharf M.E."/>
            <person name="Sun F."/>
            <person name="Vogel H."/>
            <person name="Xiao J."/>
            <person name="Yang W."/>
            <person name="Yang Z."/>
            <person name="Yang Z."/>
            <person name="Zhou J."/>
            <person name="Zhu J."/>
            <person name="Brent C.S."/>
            <person name="Elsik C.G."/>
            <person name="Goodisman M.A."/>
            <person name="Liberles D.A."/>
            <person name="Roe R.M."/>
            <person name="Vargo E.L."/>
            <person name="Vilcinskas A."/>
            <person name="Wang J."/>
            <person name="Bornberg-Bauer E."/>
            <person name="Korb J."/>
            <person name="Zhang G."/>
            <person name="Liebig J."/>
        </authorList>
    </citation>
    <scope>NUCLEOTIDE SEQUENCE [LARGE SCALE GENOMIC DNA]</scope>
    <source>
        <tissue evidence="19">Whole organism</tissue>
    </source>
</reference>
<keyword evidence="10 16" id="KW-0521">NADP</keyword>
<evidence type="ECO:0000313" key="20">
    <source>
        <dbReference type="Proteomes" id="UP000027135"/>
    </source>
</evidence>
<dbReference type="GO" id="GO:0008203">
    <property type="term" value="P:cholesterol metabolic process"/>
    <property type="evidence" value="ECO:0007669"/>
    <property type="project" value="UniProtKB-UniPathway"/>
</dbReference>
<dbReference type="PIRSF" id="PIRSF000362">
    <property type="entry name" value="FNR"/>
    <property type="match status" value="1"/>
</dbReference>
<dbReference type="PRINTS" id="PR00419">
    <property type="entry name" value="ADXRDTASE"/>
</dbReference>
<dbReference type="eggNOG" id="KOG1800">
    <property type="taxonomic scope" value="Eukaryota"/>
</dbReference>
<dbReference type="Gene3D" id="3.50.50.60">
    <property type="entry name" value="FAD/NAD(P)-binding domain"/>
    <property type="match status" value="1"/>
</dbReference>